<dbReference type="PANTHER" id="PTHR31612:SF2">
    <property type="entry name" value="MULTIVESICULAR BODY SUBUNIT 12A"/>
    <property type="match status" value="1"/>
</dbReference>
<dbReference type="GO" id="GO:0032801">
    <property type="term" value="P:receptor catabolic process"/>
    <property type="evidence" value="ECO:0000318"/>
    <property type="project" value="GO_Central"/>
</dbReference>
<organism evidence="3 4">
    <name type="scientific">Trichoplax adhaerens</name>
    <name type="common">Trichoplax reptans</name>
    <dbReference type="NCBI Taxonomy" id="10228"/>
    <lineage>
        <taxon>Eukaryota</taxon>
        <taxon>Metazoa</taxon>
        <taxon>Placozoa</taxon>
        <taxon>Uniplacotomia</taxon>
        <taxon>Trichoplacea</taxon>
        <taxon>Trichoplacidae</taxon>
        <taxon>Trichoplax</taxon>
    </lineage>
</organism>
<dbReference type="RefSeq" id="XP_002109911.1">
    <property type="nucleotide sequence ID" value="XM_002109875.1"/>
</dbReference>
<evidence type="ECO:0000313" key="3">
    <source>
        <dbReference type="EMBL" id="EDV28077.1"/>
    </source>
</evidence>
<dbReference type="EMBL" id="DS985242">
    <property type="protein sequence ID" value="EDV28077.1"/>
    <property type="molecule type" value="Genomic_DNA"/>
</dbReference>
<dbReference type="GO" id="GO:0032510">
    <property type="term" value="P:endosome to lysosome transport via multivesicular body sorting pathway"/>
    <property type="evidence" value="ECO:0000318"/>
    <property type="project" value="GO_Central"/>
</dbReference>
<dbReference type="InterPro" id="IPR040335">
    <property type="entry name" value="MVB12A"/>
</dbReference>
<dbReference type="STRING" id="10228.B3RNV2"/>
<dbReference type="AlphaFoldDB" id="B3RNV2"/>
<sequence length="324" mass="36551">MNRQAFAGNFPSPFSIPRVFSAAQSLVIERMSSNDYYTAISDIGITSRPDEVPQGYILVSRSVSGIDAQLWPGKRSDKAKRYLCVKPLQKSDKVVVEDIVILKETKATPRGYTYRDTTLNDGIAALRKQKICVKYISSSNAQSALCSIILVNRAKSEYAPPKHEYTENDINGFHICFDKVNMSRCFQQSQPPQPVSQQQPGQHQQVQHQQVQYQPVQHQPMQNQPLVIEQPLQSLTIASSATQPPQSHNPIQRTDSRDLQHSASGDLDGVPLLVSPSFDIRKIGDIPDNIYQSPYLIDEKELIIHPFTCQIFTERIAKMLFGYY</sequence>
<proteinExistence type="predicted"/>
<protein>
    <recommendedName>
        <fullName evidence="2">MABP domain-containing protein</fullName>
    </recommendedName>
</protein>
<feature type="compositionally biased region" description="Polar residues" evidence="1">
    <location>
        <begin position="240"/>
        <end position="253"/>
    </location>
</feature>
<dbReference type="Proteomes" id="UP000009022">
    <property type="component" value="Unassembled WGS sequence"/>
</dbReference>
<dbReference type="CTD" id="6750576"/>
<dbReference type="InParanoid" id="B3RNV2"/>
<keyword evidence="4" id="KW-1185">Reference proteome</keyword>
<feature type="region of interest" description="Disordered" evidence="1">
    <location>
        <begin position="240"/>
        <end position="264"/>
    </location>
</feature>
<dbReference type="PROSITE" id="PS51498">
    <property type="entry name" value="MABP"/>
    <property type="match status" value="1"/>
</dbReference>
<dbReference type="GO" id="GO:0046755">
    <property type="term" value="P:viral budding"/>
    <property type="evidence" value="ECO:0000318"/>
    <property type="project" value="GO_Central"/>
</dbReference>
<dbReference type="KEGG" id="tad:TRIADDRAFT_53300"/>
<feature type="domain" description="MABP" evidence="2">
    <location>
        <begin position="37"/>
        <end position="181"/>
    </location>
</feature>
<reference evidence="3 4" key="1">
    <citation type="journal article" date="2008" name="Nature">
        <title>The Trichoplax genome and the nature of placozoans.</title>
        <authorList>
            <person name="Srivastava M."/>
            <person name="Begovic E."/>
            <person name="Chapman J."/>
            <person name="Putnam N.H."/>
            <person name="Hellsten U."/>
            <person name="Kawashima T."/>
            <person name="Kuo A."/>
            <person name="Mitros T."/>
            <person name="Salamov A."/>
            <person name="Carpenter M.L."/>
            <person name="Signorovitch A.Y."/>
            <person name="Moreno M.A."/>
            <person name="Kamm K."/>
            <person name="Grimwood J."/>
            <person name="Schmutz J."/>
            <person name="Shapiro H."/>
            <person name="Grigoriev I.V."/>
            <person name="Buss L.W."/>
            <person name="Schierwater B."/>
            <person name="Dellaporta S.L."/>
            <person name="Rokhsar D.S."/>
        </authorList>
    </citation>
    <scope>NUCLEOTIDE SEQUENCE [LARGE SCALE GENOMIC DNA]</scope>
    <source>
        <strain evidence="3 4">Grell-BS-1999</strain>
    </source>
</reference>
<dbReference type="GO" id="GO:0042058">
    <property type="term" value="P:regulation of epidermal growth factor receptor signaling pathway"/>
    <property type="evidence" value="ECO:0000318"/>
    <property type="project" value="GO_Central"/>
</dbReference>
<dbReference type="GO" id="GO:0019075">
    <property type="term" value="P:virus maturation"/>
    <property type="evidence" value="ECO:0000318"/>
    <property type="project" value="GO_Central"/>
</dbReference>
<dbReference type="eggNOG" id="KOG4000">
    <property type="taxonomic scope" value="Eukaryota"/>
</dbReference>
<gene>
    <name evidence="3" type="ORF">TRIADDRAFT_53300</name>
</gene>
<accession>B3RNV2</accession>
<dbReference type="GO" id="GO:0005829">
    <property type="term" value="C:cytosol"/>
    <property type="evidence" value="ECO:0000318"/>
    <property type="project" value="GO_Central"/>
</dbReference>
<dbReference type="GeneID" id="6750576"/>
<dbReference type="Pfam" id="PF10240">
    <property type="entry name" value="DUF2464"/>
    <property type="match status" value="1"/>
</dbReference>
<dbReference type="Gene3D" id="2.100.10.50">
    <property type="match status" value="1"/>
</dbReference>
<dbReference type="OrthoDB" id="6021306at2759"/>
<evidence type="ECO:0000259" key="2">
    <source>
        <dbReference type="PROSITE" id="PS51498"/>
    </source>
</evidence>
<dbReference type="GO" id="GO:0000813">
    <property type="term" value="C:ESCRT I complex"/>
    <property type="evidence" value="ECO:0000318"/>
    <property type="project" value="GO_Central"/>
</dbReference>
<name>B3RNV2_TRIAD</name>
<dbReference type="PhylomeDB" id="B3RNV2"/>
<dbReference type="OMA" id="RITRYLC"/>
<dbReference type="HOGENOM" id="CLU_858766_0_0_1"/>
<feature type="region of interest" description="Disordered" evidence="1">
    <location>
        <begin position="187"/>
        <end position="218"/>
    </location>
</feature>
<dbReference type="InterPro" id="IPR023341">
    <property type="entry name" value="MABP"/>
</dbReference>
<dbReference type="PANTHER" id="PTHR31612">
    <property type="entry name" value="MULTIVESICULAR BODY SUBUNIT 12A"/>
    <property type="match status" value="1"/>
</dbReference>
<evidence type="ECO:0000313" key="4">
    <source>
        <dbReference type="Proteomes" id="UP000009022"/>
    </source>
</evidence>
<dbReference type="InterPro" id="IPR018798">
    <property type="entry name" value="MVB12A/B"/>
</dbReference>
<evidence type="ECO:0000256" key="1">
    <source>
        <dbReference type="SAM" id="MobiDB-lite"/>
    </source>
</evidence>